<protein>
    <submittedName>
        <fullName evidence="2">Uncharacterized protein</fullName>
    </submittedName>
</protein>
<feature type="region of interest" description="Disordered" evidence="1">
    <location>
        <begin position="31"/>
        <end position="53"/>
    </location>
</feature>
<organism evidence="2 3">
    <name type="scientific">Goodea atripinnis</name>
    <dbReference type="NCBI Taxonomy" id="208336"/>
    <lineage>
        <taxon>Eukaryota</taxon>
        <taxon>Metazoa</taxon>
        <taxon>Chordata</taxon>
        <taxon>Craniata</taxon>
        <taxon>Vertebrata</taxon>
        <taxon>Euteleostomi</taxon>
        <taxon>Actinopterygii</taxon>
        <taxon>Neopterygii</taxon>
        <taxon>Teleostei</taxon>
        <taxon>Neoteleostei</taxon>
        <taxon>Acanthomorphata</taxon>
        <taxon>Ovalentaria</taxon>
        <taxon>Atherinomorphae</taxon>
        <taxon>Cyprinodontiformes</taxon>
        <taxon>Goodeidae</taxon>
        <taxon>Goodea</taxon>
    </lineage>
</organism>
<sequence>RSVSAMHKSSRRRGNEAAWRWTAGRRAARRARAERLDRTEPCSPQRTSVFGTASPLHGKFNWTRCT</sequence>
<reference evidence="2 3" key="1">
    <citation type="submission" date="2021-06" db="EMBL/GenBank/DDBJ databases">
        <authorList>
            <person name="Palmer J.M."/>
        </authorList>
    </citation>
    <scope>NUCLEOTIDE SEQUENCE [LARGE SCALE GENOMIC DNA]</scope>
    <source>
        <strain evidence="2 3">GA_2019</strain>
        <tissue evidence="2">Muscle</tissue>
    </source>
</reference>
<gene>
    <name evidence="2" type="ORF">GOODEAATRI_006262</name>
</gene>
<evidence type="ECO:0000256" key="1">
    <source>
        <dbReference type="SAM" id="MobiDB-lite"/>
    </source>
</evidence>
<feature type="compositionally biased region" description="Basic and acidic residues" evidence="1">
    <location>
        <begin position="31"/>
        <end position="40"/>
    </location>
</feature>
<name>A0ABV0PC17_9TELE</name>
<accession>A0ABV0PC17</accession>
<comment type="caution">
    <text evidence="2">The sequence shown here is derived from an EMBL/GenBank/DDBJ whole genome shotgun (WGS) entry which is preliminary data.</text>
</comment>
<dbReference type="Proteomes" id="UP001476798">
    <property type="component" value="Unassembled WGS sequence"/>
</dbReference>
<keyword evidence="3" id="KW-1185">Reference proteome</keyword>
<feature type="non-terminal residue" evidence="2">
    <location>
        <position position="1"/>
    </location>
</feature>
<evidence type="ECO:0000313" key="3">
    <source>
        <dbReference type="Proteomes" id="UP001476798"/>
    </source>
</evidence>
<feature type="compositionally biased region" description="Polar residues" evidence="1">
    <location>
        <begin position="42"/>
        <end position="51"/>
    </location>
</feature>
<proteinExistence type="predicted"/>
<evidence type="ECO:0000313" key="2">
    <source>
        <dbReference type="EMBL" id="MEQ2180927.1"/>
    </source>
</evidence>
<dbReference type="EMBL" id="JAHRIO010070262">
    <property type="protein sequence ID" value="MEQ2180927.1"/>
    <property type="molecule type" value="Genomic_DNA"/>
</dbReference>